<evidence type="ECO:0000313" key="2">
    <source>
        <dbReference type="EMBL" id="GIG49234.1"/>
    </source>
</evidence>
<feature type="transmembrane region" description="Helical" evidence="1">
    <location>
        <begin position="12"/>
        <end position="32"/>
    </location>
</feature>
<reference evidence="2" key="1">
    <citation type="submission" date="2021-01" db="EMBL/GenBank/DDBJ databases">
        <title>Whole genome shotgun sequence of Dactylosporangium siamense NBRC 106093.</title>
        <authorList>
            <person name="Komaki H."/>
            <person name="Tamura T."/>
        </authorList>
    </citation>
    <scope>NUCLEOTIDE SEQUENCE</scope>
    <source>
        <strain evidence="2">NBRC 106093</strain>
    </source>
</reference>
<keyword evidence="3" id="KW-1185">Reference proteome</keyword>
<feature type="transmembrane region" description="Helical" evidence="1">
    <location>
        <begin position="150"/>
        <end position="169"/>
    </location>
</feature>
<organism evidence="2 3">
    <name type="scientific">Dactylosporangium siamense</name>
    <dbReference type="NCBI Taxonomy" id="685454"/>
    <lineage>
        <taxon>Bacteria</taxon>
        <taxon>Bacillati</taxon>
        <taxon>Actinomycetota</taxon>
        <taxon>Actinomycetes</taxon>
        <taxon>Micromonosporales</taxon>
        <taxon>Micromonosporaceae</taxon>
        <taxon>Dactylosporangium</taxon>
    </lineage>
</organism>
<feature type="transmembrane region" description="Helical" evidence="1">
    <location>
        <begin position="216"/>
        <end position="236"/>
    </location>
</feature>
<sequence>MTGPQPLRWHRPLLWFAAAMGLLTIVAAVGVFVDDRLVVGSPAWLKPFKFAVSMGVYALTLAWLLRAARRAPRTGWWAGTVVALAATVEMCLIVLQGVRGEPSHFNNSTPFDEAIWSLMGNMVVVLWTASLVVAIVVAVQRGGDPVLKSAARLGFTLSLAGMLVAFLMTTPTSEQDAALDRGETVGMIGAHSVGVADGGPTMPVTGWSTTGGDLRIPHFVGIHALQALPLLALLLAGAARRWPTGPFGSQRAARGLVRAAALGYAGLIALLTWQALRGQPLLEPDARTLLAAGILAVTVLCATGIAVRLRDRTPIAAEPAPAPAIV</sequence>
<feature type="transmembrane region" description="Helical" evidence="1">
    <location>
        <begin position="115"/>
        <end position="138"/>
    </location>
</feature>
<keyword evidence="1" id="KW-1133">Transmembrane helix</keyword>
<feature type="transmembrane region" description="Helical" evidence="1">
    <location>
        <begin position="256"/>
        <end position="276"/>
    </location>
</feature>
<accession>A0A919PSD9</accession>
<feature type="transmembrane region" description="Helical" evidence="1">
    <location>
        <begin position="288"/>
        <end position="307"/>
    </location>
</feature>
<proteinExistence type="predicted"/>
<feature type="transmembrane region" description="Helical" evidence="1">
    <location>
        <begin position="44"/>
        <end position="64"/>
    </location>
</feature>
<dbReference type="AlphaFoldDB" id="A0A919PSD9"/>
<evidence type="ECO:0000256" key="1">
    <source>
        <dbReference type="SAM" id="Phobius"/>
    </source>
</evidence>
<dbReference type="Proteomes" id="UP000660611">
    <property type="component" value="Unassembled WGS sequence"/>
</dbReference>
<dbReference type="RefSeq" id="WP_203850926.1">
    <property type="nucleotide sequence ID" value="NZ_BAAAVW010000008.1"/>
</dbReference>
<keyword evidence="1" id="KW-0812">Transmembrane</keyword>
<dbReference type="EMBL" id="BONQ01000113">
    <property type="protein sequence ID" value="GIG49234.1"/>
    <property type="molecule type" value="Genomic_DNA"/>
</dbReference>
<evidence type="ECO:0000313" key="3">
    <source>
        <dbReference type="Proteomes" id="UP000660611"/>
    </source>
</evidence>
<keyword evidence="1" id="KW-0472">Membrane</keyword>
<comment type="caution">
    <text evidence="2">The sequence shown here is derived from an EMBL/GenBank/DDBJ whole genome shotgun (WGS) entry which is preliminary data.</text>
</comment>
<name>A0A919PSD9_9ACTN</name>
<gene>
    <name evidence="2" type="ORF">Dsi01nite_072750</name>
</gene>
<protein>
    <submittedName>
        <fullName evidence="2">Uncharacterized protein</fullName>
    </submittedName>
</protein>
<feature type="transmembrane region" description="Helical" evidence="1">
    <location>
        <begin position="76"/>
        <end position="95"/>
    </location>
</feature>